<name>A0A1Y1YHM4_9FUNG</name>
<protein>
    <submittedName>
        <fullName evidence="2">Uncharacterized protein</fullName>
    </submittedName>
</protein>
<evidence type="ECO:0000256" key="1">
    <source>
        <dbReference type="SAM" id="MobiDB-lite"/>
    </source>
</evidence>
<dbReference type="Proteomes" id="UP000193498">
    <property type="component" value="Unassembled WGS sequence"/>
</dbReference>
<gene>
    <name evidence="2" type="ORF">K493DRAFT_300453</name>
</gene>
<reference evidence="2 3" key="1">
    <citation type="submission" date="2016-07" db="EMBL/GenBank/DDBJ databases">
        <title>Pervasive Adenine N6-methylation of Active Genes in Fungi.</title>
        <authorList>
            <consortium name="DOE Joint Genome Institute"/>
            <person name="Mondo S.J."/>
            <person name="Dannebaum R.O."/>
            <person name="Kuo R.C."/>
            <person name="Labutti K."/>
            <person name="Haridas S."/>
            <person name="Kuo A."/>
            <person name="Salamov A."/>
            <person name="Ahrendt S.R."/>
            <person name="Lipzen A."/>
            <person name="Sullivan W."/>
            <person name="Andreopoulos W.B."/>
            <person name="Clum A."/>
            <person name="Lindquist E."/>
            <person name="Daum C."/>
            <person name="Ramamoorthy G.K."/>
            <person name="Gryganskyi A."/>
            <person name="Culley D."/>
            <person name="Magnuson J.K."/>
            <person name="James T.Y."/>
            <person name="O'Malley M.A."/>
            <person name="Stajich J.E."/>
            <person name="Spatafora J.W."/>
            <person name="Visel A."/>
            <person name="Grigoriev I.V."/>
        </authorList>
    </citation>
    <scope>NUCLEOTIDE SEQUENCE [LARGE SCALE GENOMIC DNA]</scope>
    <source>
        <strain evidence="2 3">CBS 931.73</strain>
    </source>
</reference>
<evidence type="ECO:0000313" key="3">
    <source>
        <dbReference type="Proteomes" id="UP000193498"/>
    </source>
</evidence>
<dbReference type="AlphaFoldDB" id="A0A1Y1YHM4"/>
<sequence>MAFHQNQHNPSNNMMFPNRRQSQGLNQNLGQGLNPVNTFAPLGSLGSYNTRQFDPAGFDSRSYLNPSDPWKNGNSLFPQDNSDGSSPNLQNSLLHNGGHAGLSSIQGIASSSSGYAPQNLRMIA</sequence>
<proteinExistence type="predicted"/>
<dbReference type="InParanoid" id="A0A1Y1YHM4"/>
<accession>A0A1Y1YHM4</accession>
<organism evidence="2 3">
    <name type="scientific">Basidiobolus meristosporus CBS 931.73</name>
    <dbReference type="NCBI Taxonomy" id="1314790"/>
    <lineage>
        <taxon>Eukaryota</taxon>
        <taxon>Fungi</taxon>
        <taxon>Fungi incertae sedis</taxon>
        <taxon>Zoopagomycota</taxon>
        <taxon>Entomophthoromycotina</taxon>
        <taxon>Basidiobolomycetes</taxon>
        <taxon>Basidiobolales</taxon>
        <taxon>Basidiobolaceae</taxon>
        <taxon>Basidiobolus</taxon>
    </lineage>
</organism>
<feature type="region of interest" description="Disordered" evidence="1">
    <location>
        <begin position="55"/>
        <end position="110"/>
    </location>
</feature>
<feature type="compositionally biased region" description="Polar residues" evidence="1">
    <location>
        <begin position="72"/>
        <end position="94"/>
    </location>
</feature>
<feature type="region of interest" description="Disordered" evidence="1">
    <location>
        <begin position="1"/>
        <end position="35"/>
    </location>
</feature>
<feature type="compositionally biased region" description="Polar residues" evidence="1">
    <location>
        <begin position="1"/>
        <end position="22"/>
    </location>
</feature>
<keyword evidence="3" id="KW-1185">Reference proteome</keyword>
<feature type="compositionally biased region" description="Low complexity" evidence="1">
    <location>
        <begin position="101"/>
        <end position="110"/>
    </location>
</feature>
<evidence type="ECO:0000313" key="2">
    <source>
        <dbReference type="EMBL" id="ORX97428.1"/>
    </source>
</evidence>
<dbReference type="EMBL" id="MCFE01000133">
    <property type="protein sequence ID" value="ORX97428.1"/>
    <property type="molecule type" value="Genomic_DNA"/>
</dbReference>
<feature type="compositionally biased region" description="Low complexity" evidence="1">
    <location>
        <begin position="23"/>
        <end position="34"/>
    </location>
</feature>
<comment type="caution">
    <text evidence="2">The sequence shown here is derived from an EMBL/GenBank/DDBJ whole genome shotgun (WGS) entry which is preliminary data.</text>
</comment>